<protein>
    <submittedName>
        <fullName evidence="1">IMCE protein</fullName>
    </submittedName>
</protein>
<dbReference type="Proteomes" id="UP000649617">
    <property type="component" value="Unassembled WGS sequence"/>
</dbReference>
<evidence type="ECO:0000313" key="2">
    <source>
        <dbReference type="Proteomes" id="UP000649617"/>
    </source>
</evidence>
<dbReference type="AlphaFoldDB" id="A0A812J3S8"/>
<keyword evidence="2" id="KW-1185">Reference proteome</keyword>
<evidence type="ECO:0000313" key="1">
    <source>
        <dbReference type="EMBL" id="CAE7196876.1"/>
    </source>
</evidence>
<organism evidence="1 2">
    <name type="scientific">Symbiodinium pilosum</name>
    <name type="common">Dinoflagellate</name>
    <dbReference type="NCBI Taxonomy" id="2952"/>
    <lineage>
        <taxon>Eukaryota</taxon>
        <taxon>Sar</taxon>
        <taxon>Alveolata</taxon>
        <taxon>Dinophyceae</taxon>
        <taxon>Suessiales</taxon>
        <taxon>Symbiodiniaceae</taxon>
        <taxon>Symbiodinium</taxon>
    </lineage>
</organism>
<dbReference type="OrthoDB" id="415493at2759"/>
<dbReference type="EMBL" id="CAJNIZ010001665">
    <property type="protein sequence ID" value="CAE7196876.1"/>
    <property type="molecule type" value="Genomic_DNA"/>
</dbReference>
<proteinExistence type="predicted"/>
<name>A0A812J3S8_SYMPI</name>
<gene>
    <name evidence="1" type="primary">IMCE</name>
    <name evidence="1" type="ORF">SPIL2461_LOCUS1667</name>
</gene>
<sequence>MINRKYVFLESRDSPYDLPHKVGPDALPNGWKLDSFEDNLWRSLAGFASHIDDTKSRCYIKSCDDFFVDFQWSYAINEATEYNASLWPSSSERAAFRDRLHELAYPSLEHGDLTDWKDLGQQLSSSLCHAESLRSYALPSGFPSPTLQGWSAVPVSDDPSCKYQSCRSKSTRTYDEYLVSADDVVV</sequence>
<accession>A0A812J3S8</accession>
<comment type="caution">
    <text evidence="1">The sequence shown here is derived from an EMBL/GenBank/DDBJ whole genome shotgun (WGS) entry which is preliminary data.</text>
</comment>
<reference evidence="1" key="1">
    <citation type="submission" date="2021-02" db="EMBL/GenBank/DDBJ databases">
        <authorList>
            <person name="Dougan E. K."/>
            <person name="Rhodes N."/>
            <person name="Thang M."/>
            <person name="Chan C."/>
        </authorList>
    </citation>
    <scope>NUCLEOTIDE SEQUENCE</scope>
</reference>